<dbReference type="InterPro" id="IPR001296">
    <property type="entry name" value="Glyco_trans_1"/>
</dbReference>
<evidence type="ECO:0000313" key="3">
    <source>
        <dbReference type="EMBL" id="SKA21702.1"/>
    </source>
</evidence>
<organism evidence="3 4">
    <name type="scientific">Vibrio cincinnatiensis DSM 19608</name>
    <dbReference type="NCBI Taxonomy" id="1123491"/>
    <lineage>
        <taxon>Bacteria</taxon>
        <taxon>Pseudomonadati</taxon>
        <taxon>Pseudomonadota</taxon>
        <taxon>Gammaproteobacteria</taxon>
        <taxon>Vibrionales</taxon>
        <taxon>Vibrionaceae</taxon>
        <taxon>Vibrio</taxon>
    </lineage>
</organism>
<proteinExistence type="predicted"/>
<dbReference type="EMBL" id="FUXB01000017">
    <property type="protein sequence ID" value="SKA21702.1"/>
    <property type="molecule type" value="Genomic_DNA"/>
</dbReference>
<dbReference type="SUPFAM" id="SSF53756">
    <property type="entry name" value="UDP-Glycosyltransferase/glycogen phosphorylase"/>
    <property type="match status" value="1"/>
</dbReference>
<keyword evidence="3" id="KW-0808">Transferase</keyword>
<dbReference type="Pfam" id="PF00534">
    <property type="entry name" value="Glycos_transf_1"/>
    <property type="match status" value="1"/>
</dbReference>
<protein>
    <submittedName>
        <fullName evidence="3">Glycosyltransferase involved in cell wall bisynthesis</fullName>
    </submittedName>
</protein>
<name>A0A1T4S0J9_VIBCI</name>
<dbReference type="STRING" id="1123491.SAMN02745782_02931"/>
<dbReference type="OrthoDB" id="9062832at2"/>
<dbReference type="PANTHER" id="PTHR45947:SF13">
    <property type="entry name" value="TRANSFERASE"/>
    <property type="match status" value="1"/>
</dbReference>
<feature type="domain" description="Glycosyl transferase family 1" evidence="1">
    <location>
        <begin position="225"/>
        <end position="377"/>
    </location>
</feature>
<dbReference type="PANTHER" id="PTHR45947">
    <property type="entry name" value="SULFOQUINOVOSYL TRANSFERASE SQD2"/>
    <property type="match status" value="1"/>
</dbReference>
<keyword evidence="4" id="KW-1185">Reference proteome</keyword>
<dbReference type="GO" id="GO:0016757">
    <property type="term" value="F:glycosyltransferase activity"/>
    <property type="evidence" value="ECO:0007669"/>
    <property type="project" value="InterPro"/>
</dbReference>
<dbReference type="InterPro" id="IPR050194">
    <property type="entry name" value="Glycosyltransferase_grp1"/>
</dbReference>
<dbReference type="GeneID" id="70582307"/>
<dbReference type="RefSeq" id="WP_078927282.1">
    <property type="nucleotide sequence ID" value="NZ_FUXB01000017.1"/>
</dbReference>
<dbReference type="Pfam" id="PF13439">
    <property type="entry name" value="Glyco_transf_4"/>
    <property type="match status" value="1"/>
</dbReference>
<accession>A0A1T4S0J9</accession>
<dbReference type="InterPro" id="IPR028098">
    <property type="entry name" value="Glyco_trans_4-like_N"/>
</dbReference>
<evidence type="ECO:0000259" key="2">
    <source>
        <dbReference type="Pfam" id="PF13439"/>
    </source>
</evidence>
<evidence type="ECO:0000259" key="1">
    <source>
        <dbReference type="Pfam" id="PF00534"/>
    </source>
</evidence>
<feature type="domain" description="Glycosyltransferase subfamily 4-like N-terminal" evidence="2">
    <location>
        <begin position="14"/>
        <end position="220"/>
    </location>
</feature>
<dbReference type="CDD" id="cd03801">
    <property type="entry name" value="GT4_PimA-like"/>
    <property type="match status" value="1"/>
</dbReference>
<dbReference type="Proteomes" id="UP000190834">
    <property type="component" value="Unassembled WGS sequence"/>
</dbReference>
<gene>
    <name evidence="3" type="ORF">SAMN02745782_02931</name>
</gene>
<dbReference type="AlphaFoldDB" id="A0A1T4S0J9"/>
<sequence>MKVLLVNKFFFMKGGAETVFFQEREMLQQAGVVVVDFSMQHEKNLPSAYHDFFVPNVDYYQGHGVVSSVKTAVDFIHNREACRKLQALITQEQPDIVHFHNIYHQLTPSIIKVAKSLGCKTVLTAHDTKIACPSYTMYRDNHTCEACLHGSVWNACRYRCQQGSLFKSALLSLEATYQRWAKNYQALDVIVSPSEFLANLLRQKLPNNRIDVIVNGIDEQVDHHDITDQGYFLYLGRLSQEKGVATLAKAYQHSAQALPLKVVGDGPLFDELVANYHNIDFLGFQRGEALHTLIKHSTAVIVPSECYENCSMSVLEAMAYGKPVIGANIGGIPEQVRDGIEGRLFTAGDPHSLAEVMDSVADNKEQVIDMGYKARQRLLNKYSLTQHQASLMNLYQQLLSEVNPV</sequence>
<dbReference type="Gene3D" id="3.40.50.2000">
    <property type="entry name" value="Glycogen Phosphorylase B"/>
    <property type="match status" value="2"/>
</dbReference>
<evidence type="ECO:0000313" key="4">
    <source>
        <dbReference type="Proteomes" id="UP000190834"/>
    </source>
</evidence>
<reference evidence="4" key="1">
    <citation type="submission" date="2017-02" db="EMBL/GenBank/DDBJ databases">
        <authorList>
            <person name="Varghese N."/>
            <person name="Submissions S."/>
        </authorList>
    </citation>
    <scope>NUCLEOTIDE SEQUENCE [LARGE SCALE GENOMIC DNA]</scope>
    <source>
        <strain evidence="4">DSM 19608</strain>
    </source>
</reference>